<sequence length="127" mass="13318">MDAVKGEQAAARAHPVRIAVAIAGNDMSGISKRDTALATKEAVIIGFNPNSDIVTMRSIARLAAAGVPIPRIPLRTSGPTRLTLNLPRYAPAPSNTTSFPIEPNTAGNRRVIKTIAGATPNNPIERS</sequence>
<dbReference type="AlphaFoldDB" id="A0A6F8XE06"/>
<protein>
    <submittedName>
        <fullName evidence="2">Uncharacterized protein</fullName>
    </submittedName>
</protein>
<reference evidence="2 3" key="1">
    <citation type="submission" date="2020-03" db="EMBL/GenBank/DDBJ databases">
        <title>Complete Genome Sequence of Halomonas meridiana strain Eplume2, isolated from hydrothermal-plume in the north east Pacific Ocean.</title>
        <authorList>
            <person name="Kurihara Y."/>
            <person name="Kawai S."/>
            <person name="Sakai A."/>
            <person name="Galipon J."/>
            <person name="Arakawa K."/>
        </authorList>
    </citation>
    <scope>NUCLEOTIDE SEQUENCE [LARGE SCALE GENOMIC DNA]</scope>
    <source>
        <strain evidence="2 3">Eplume2</strain>
    </source>
</reference>
<evidence type="ECO:0000313" key="3">
    <source>
        <dbReference type="Proteomes" id="UP000501053"/>
    </source>
</evidence>
<dbReference type="EMBL" id="AP022869">
    <property type="protein sequence ID" value="BCB72621.1"/>
    <property type="molecule type" value="Genomic_DNA"/>
</dbReference>
<name>A0A6F8XE06_9GAMM</name>
<feature type="region of interest" description="Disordered" evidence="1">
    <location>
        <begin position="85"/>
        <end position="107"/>
    </location>
</feature>
<accession>A0A6F8XE06</accession>
<evidence type="ECO:0000313" key="2">
    <source>
        <dbReference type="EMBL" id="BCB72621.1"/>
    </source>
</evidence>
<evidence type="ECO:0000256" key="1">
    <source>
        <dbReference type="SAM" id="MobiDB-lite"/>
    </source>
</evidence>
<keyword evidence="3" id="KW-1185">Reference proteome</keyword>
<organism evidence="2 3">
    <name type="scientific">Vreelandella aquamarina</name>
    <dbReference type="NCBI Taxonomy" id="77097"/>
    <lineage>
        <taxon>Bacteria</taxon>
        <taxon>Pseudomonadati</taxon>
        <taxon>Pseudomonadota</taxon>
        <taxon>Gammaproteobacteria</taxon>
        <taxon>Oceanospirillales</taxon>
        <taxon>Halomonadaceae</taxon>
        <taxon>Vreelandella</taxon>
    </lineage>
</organism>
<proteinExistence type="predicted"/>
<gene>
    <name evidence="2" type="ORF">HMEPL2_29720</name>
</gene>
<dbReference type="Proteomes" id="UP000501053">
    <property type="component" value="Chromosome"/>
</dbReference>